<name>A0A8R1EIJ6_CAEJA</name>
<evidence type="ECO:0000313" key="1">
    <source>
        <dbReference type="EnsemblMetazoa" id="CJA36119.1"/>
    </source>
</evidence>
<evidence type="ECO:0000313" key="2">
    <source>
        <dbReference type="Proteomes" id="UP000005237"/>
    </source>
</evidence>
<proteinExistence type="predicted"/>
<keyword evidence="2" id="KW-1185">Reference proteome</keyword>
<sequence>MESQNFETLKTNIDALRGSIEILKNARNVIKESENGYVYTNDSQYTSIFERCQIERPEINKKLSIIQELLGNKVLAVSKLRELFDGFYTMITEVEVEESVVVYVTEIEEAFKILSDCVFLPR</sequence>
<protein>
    <submittedName>
        <fullName evidence="1">Uncharacterized protein</fullName>
    </submittedName>
</protein>
<dbReference type="AlphaFoldDB" id="A0A8R1EIJ6"/>
<organism evidence="1 2">
    <name type="scientific">Caenorhabditis japonica</name>
    <dbReference type="NCBI Taxonomy" id="281687"/>
    <lineage>
        <taxon>Eukaryota</taxon>
        <taxon>Metazoa</taxon>
        <taxon>Ecdysozoa</taxon>
        <taxon>Nematoda</taxon>
        <taxon>Chromadorea</taxon>
        <taxon>Rhabditida</taxon>
        <taxon>Rhabditina</taxon>
        <taxon>Rhabditomorpha</taxon>
        <taxon>Rhabditoidea</taxon>
        <taxon>Rhabditidae</taxon>
        <taxon>Peloderinae</taxon>
        <taxon>Caenorhabditis</taxon>
    </lineage>
</organism>
<reference evidence="2" key="1">
    <citation type="submission" date="2010-08" db="EMBL/GenBank/DDBJ databases">
        <authorList>
            <consortium name="Caenorhabditis japonica Sequencing Consortium"/>
            <person name="Wilson R.K."/>
        </authorList>
    </citation>
    <scope>NUCLEOTIDE SEQUENCE [LARGE SCALE GENOMIC DNA]</scope>
    <source>
        <strain evidence="2">DF5081</strain>
    </source>
</reference>
<dbReference type="EnsemblMetazoa" id="CJA36119.1">
    <property type="protein sequence ID" value="CJA36119.1"/>
    <property type="gene ID" value="WBGene00211966"/>
</dbReference>
<dbReference type="Proteomes" id="UP000005237">
    <property type="component" value="Unassembled WGS sequence"/>
</dbReference>
<accession>A0A8R1EIJ6</accession>
<reference evidence="1" key="2">
    <citation type="submission" date="2022-06" db="UniProtKB">
        <authorList>
            <consortium name="EnsemblMetazoa"/>
        </authorList>
    </citation>
    <scope>IDENTIFICATION</scope>
    <source>
        <strain evidence="1">DF5081</strain>
    </source>
</reference>